<proteinExistence type="predicted"/>
<dbReference type="EMBL" id="BK014839">
    <property type="protein sequence ID" value="DAD78096.1"/>
    <property type="molecule type" value="Genomic_DNA"/>
</dbReference>
<sequence>MKTKKIMTDMEVDKKVRLIYTQFDRKRKLTDRQVETCKRNLQKGKRTVAELAKKYNVSEFVIKYNTDPEFRKAAINARSGKHYGVTTADFDNRVAYKRKLMKNRTYLKLVGVKA</sequence>
<dbReference type="Gene3D" id="1.10.10.60">
    <property type="entry name" value="Homeodomain-like"/>
    <property type="match status" value="1"/>
</dbReference>
<protein>
    <submittedName>
        <fullName evidence="1">L20 Mitochondrial ribosomal protein subunit L20</fullName>
    </submittedName>
</protein>
<accession>A0A8S5M7F1</accession>
<keyword evidence="1" id="KW-0687">Ribonucleoprotein</keyword>
<keyword evidence="1" id="KW-0689">Ribosomal protein</keyword>
<organism evidence="1">
    <name type="scientific">Siphoviridae sp. ctrgt10</name>
    <dbReference type="NCBI Taxonomy" id="2826479"/>
    <lineage>
        <taxon>Viruses</taxon>
        <taxon>Duplodnaviria</taxon>
        <taxon>Heunggongvirae</taxon>
        <taxon>Uroviricota</taxon>
        <taxon>Caudoviricetes</taxon>
    </lineage>
</organism>
<evidence type="ECO:0000313" key="1">
    <source>
        <dbReference type="EMBL" id="DAD78096.1"/>
    </source>
</evidence>
<reference evidence="1" key="1">
    <citation type="journal article" date="2021" name="Proc. Natl. Acad. Sci. U.S.A.">
        <title>A Catalog of Tens of Thousands of Viruses from Human Metagenomes Reveals Hidden Associations with Chronic Diseases.</title>
        <authorList>
            <person name="Tisza M.J."/>
            <person name="Buck C.B."/>
        </authorList>
    </citation>
    <scope>NUCLEOTIDE SEQUENCE</scope>
    <source>
        <strain evidence="1">Ctrgt10</strain>
    </source>
</reference>
<name>A0A8S5M7F1_9CAUD</name>